<proteinExistence type="predicted"/>
<dbReference type="InterPro" id="IPR045775">
    <property type="entry name" value="DUF6207"/>
</dbReference>
<dbReference type="EMBL" id="JBEPBX010000013">
    <property type="protein sequence ID" value="MER6614902.1"/>
    <property type="molecule type" value="Genomic_DNA"/>
</dbReference>
<feature type="compositionally biased region" description="Basic and acidic residues" evidence="1">
    <location>
        <begin position="47"/>
        <end position="70"/>
    </location>
</feature>
<comment type="caution">
    <text evidence="2">The sequence shown here is derived from an EMBL/GenBank/DDBJ whole genome shotgun (WGS) entry which is preliminary data.</text>
</comment>
<sequence>MGTGAAATLGSRFFHGNEESAITTALAAIEEIGTRWRTSGPSAPWRVPDEPGVRARTYADTRGDADSDDD</sequence>
<keyword evidence="3" id="KW-1185">Reference proteome</keyword>
<dbReference type="Pfam" id="PF19711">
    <property type="entry name" value="DUF6207"/>
    <property type="match status" value="1"/>
</dbReference>
<evidence type="ECO:0000313" key="2">
    <source>
        <dbReference type="EMBL" id="MER6614902.1"/>
    </source>
</evidence>
<name>A0ABV1UXC1_9ACTN</name>
<dbReference type="Proteomes" id="UP001445472">
    <property type="component" value="Unassembled WGS sequence"/>
</dbReference>
<accession>A0ABV1UXC1</accession>
<gene>
    <name evidence="2" type="ORF">ABT276_16320</name>
</gene>
<protein>
    <submittedName>
        <fullName evidence="2">DUF6207 family protein</fullName>
    </submittedName>
</protein>
<dbReference type="RefSeq" id="WP_351976604.1">
    <property type="nucleotide sequence ID" value="NZ_JBEPBX010000013.1"/>
</dbReference>
<organism evidence="2 3">
    <name type="scientific">Streptomyces xantholiticus</name>
    <dbReference type="NCBI Taxonomy" id="68285"/>
    <lineage>
        <taxon>Bacteria</taxon>
        <taxon>Bacillati</taxon>
        <taxon>Actinomycetota</taxon>
        <taxon>Actinomycetes</taxon>
        <taxon>Kitasatosporales</taxon>
        <taxon>Streptomycetaceae</taxon>
        <taxon>Streptomyces</taxon>
    </lineage>
</organism>
<evidence type="ECO:0000256" key="1">
    <source>
        <dbReference type="SAM" id="MobiDB-lite"/>
    </source>
</evidence>
<evidence type="ECO:0000313" key="3">
    <source>
        <dbReference type="Proteomes" id="UP001445472"/>
    </source>
</evidence>
<feature type="region of interest" description="Disordered" evidence="1">
    <location>
        <begin position="39"/>
        <end position="70"/>
    </location>
</feature>
<reference evidence="2 3" key="1">
    <citation type="submission" date="2024-06" db="EMBL/GenBank/DDBJ databases">
        <title>The Natural Products Discovery Center: Release of the First 8490 Sequenced Strains for Exploring Actinobacteria Biosynthetic Diversity.</title>
        <authorList>
            <person name="Kalkreuter E."/>
            <person name="Kautsar S.A."/>
            <person name="Yang D."/>
            <person name="Bader C.D."/>
            <person name="Teijaro C.N."/>
            <person name="Fluegel L."/>
            <person name="Davis C.M."/>
            <person name="Simpson J.R."/>
            <person name="Lauterbach L."/>
            <person name="Steele A.D."/>
            <person name="Gui C."/>
            <person name="Meng S."/>
            <person name="Li G."/>
            <person name="Viehrig K."/>
            <person name="Ye F."/>
            <person name="Su P."/>
            <person name="Kiefer A.F."/>
            <person name="Nichols A."/>
            <person name="Cepeda A.J."/>
            <person name="Yan W."/>
            <person name="Fan B."/>
            <person name="Jiang Y."/>
            <person name="Adhikari A."/>
            <person name="Zheng C.-J."/>
            <person name="Schuster L."/>
            <person name="Cowan T.M."/>
            <person name="Smanski M.J."/>
            <person name="Chevrette M.G."/>
            <person name="De Carvalho L.P.S."/>
            <person name="Shen B."/>
        </authorList>
    </citation>
    <scope>NUCLEOTIDE SEQUENCE [LARGE SCALE GENOMIC DNA]</scope>
    <source>
        <strain evidence="2 3">NPDC000837</strain>
    </source>
</reference>